<dbReference type="Gene3D" id="2.70.98.10">
    <property type="match status" value="1"/>
</dbReference>
<dbReference type="SUPFAM" id="SSF74650">
    <property type="entry name" value="Galactose mutarotase-like"/>
    <property type="match status" value="1"/>
</dbReference>
<dbReference type="GO" id="GO:0030246">
    <property type="term" value="F:carbohydrate binding"/>
    <property type="evidence" value="ECO:0007669"/>
    <property type="project" value="InterPro"/>
</dbReference>
<dbReference type="Pfam" id="PF01263">
    <property type="entry name" value="Aldose_epim"/>
    <property type="match status" value="1"/>
</dbReference>
<dbReference type="PANTHER" id="PTHR11122">
    <property type="entry name" value="APOSPORY-ASSOCIATED PROTEIN C-RELATED"/>
    <property type="match status" value="1"/>
</dbReference>
<proteinExistence type="predicted"/>
<evidence type="ECO:0000313" key="1">
    <source>
        <dbReference type="EMBL" id="VYS85398.1"/>
    </source>
</evidence>
<dbReference type="EMBL" id="CACRSY010000007">
    <property type="protein sequence ID" value="VYS85398.1"/>
    <property type="molecule type" value="Genomic_DNA"/>
</dbReference>
<dbReference type="EC" id="5.1.3.3" evidence="1"/>
<dbReference type="CDD" id="cd09024">
    <property type="entry name" value="Aldose_epim_lacX"/>
    <property type="match status" value="1"/>
</dbReference>
<accession>A0A6N2RXZ3</accession>
<dbReference type="InterPro" id="IPR008183">
    <property type="entry name" value="Aldose_1/G6P_1-epimerase"/>
</dbReference>
<reference evidence="1" key="1">
    <citation type="submission" date="2019-11" db="EMBL/GenBank/DDBJ databases">
        <authorList>
            <person name="Feng L."/>
        </authorList>
    </citation>
    <scope>NUCLEOTIDE SEQUENCE</scope>
    <source>
        <strain evidence="1">BhanseniiLFYP23</strain>
    </source>
</reference>
<dbReference type="PANTHER" id="PTHR11122:SF13">
    <property type="entry name" value="GLUCOSE-6-PHOSPHATE 1-EPIMERASE"/>
    <property type="match status" value="1"/>
</dbReference>
<sequence>MIYTIKNDKIEVSVEDLGAQMRSIKDAEGKEYLWQGDEKYWNGSAPNLFPYIARLTEGKYTLRGKTYEMPKHGFLRNSVLKLKEKTQTKMVFSLTDSEETYKMYPYHFEIKVKYELFENEFKVSYCVSNKEKKVMYFGVGGHPGFQVPIEQDLSFEDYFIEFAQGTDIKRVGMSEDCFVTGDEEAFPLEENQRLSLRHNLFDNDAIILKDAPSRVALTSEKGGARIEMETSHLGYLGIWHKPASDAPYVCIEPWSSLPARKDVIEDLEKQDNLVSLKPDGYYTGFFKVKIVK</sequence>
<dbReference type="AlphaFoldDB" id="A0A6N2RXZ3"/>
<organism evidence="1">
    <name type="scientific">Blautia hansenii</name>
    <name type="common">Ruminococcus hansenii</name>
    <dbReference type="NCBI Taxonomy" id="1322"/>
    <lineage>
        <taxon>Bacteria</taxon>
        <taxon>Bacillati</taxon>
        <taxon>Bacillota</taxon>
        <taxon>Clostridia</taxon>
        <taxon>Lachnospirales</taxon>
        <taxon>Lachnospiraceae</taxon>
        <taxon>Blautia</taxon>
    </lineage>
</organism>
<dbReference type="InterPro" id="IPR011013">
    <property type="entry name" value="Gal_mutarotase_sf_dom"/>
</dbReference>
<dbReference type="GO" id="GO:0004034">
    <property type="term" value="F:aldose 1-epimerase activity"/>
    <property type="evidence" value="ECO:0007669"/>
    <property type="project" value="UniProtKB-EC"/>
</dbReference>
<name>A0A6N2RXZ3_BLAHA</name>
<dbReference type="InterPro" id="IPR014718">
    <property type="entry name" value="GH-type_carb-bd"/>
</dbReference>
<keyword evidence="1" id="KW-0413">Isomerase</keyword>
<protein>
    <submittedName>
        <fullName evidence="1">Aldose 1-epimerase</fullName>
        <ecNumber evidence="1">5.1.3.3</ecNumber>
    </submittedName>
</protein>
<gene>
    <name evidence="1" type="primary">galM</name>
    <name evidence="1" type="ORF">BHLFYP23_01821</name>
</gene>
<dbReference type="GO" id="GO:0005975">
    <property type="term" value="P:carbohydrate metabolic process"/>
    <property type="evidence" value="ECO:0007669"/>
    <property type="project" value="InterPro"/>
</dbReference>
<dbReference type="InterPro" id="IPR037481">
    <property type="entry name" value="LacX"/>
</dbReference>
<dbReference type="RefSeq" id="WP_156341981.1">
    <property type="nucleotide sequence ID" value="NZ_CACRSY010000007.1"/>
</dbReference>